<sequence length="159" mass="17647">MKIDHTRTCEFEKPASTRTTRECAIRTVRVLAQPQAYGSRLPFWSREDPRTVPFSPHFVIYCKKPIRMVKGCDDGSLGTVIAGSSKGEEGSDAGRGMVCQRSRRVVEPGGAVVGGEERGQRRGSGEESEQEGDREEDESREEEVWEERGFVRGGVAKVV</sequence>
<organism evidence="2 3">
    <name type="scientific">Rickenella mellea</name>
    <dbReference type="NCBI Taxonomy" id="50990"/>
    <lineage>
        <taxon>Eukaryota</taxon>
        <taxon>Fungi</taxon>
        <taxon>Dikarya</taxon>
        <taxon>Basidiomycota</taxon>
        <taxon>Agaricomycotina</taxon>
        <taxon>Agaricomycetes</taxon>
        <taxon>Hymenochaetales</taxon>
        <taxon>Rickenellaceae</taxon>
        <taxon>Rickenella</taxon>
    </lineage>
</organism>
<proteinExistence type="predicted"/>
<evidence type="ECO:0000313" key="3">
    <source>
        <dbReference type="Proteomes" id="UP000294933"/>
    </source>
</evidence>
<feature type="region of interest" description="Disordered" evidence="1">
    <location>
        <begin position="82"/>
        <end position="146"/>
    </location>
</feature>
<reference evidence="2 3" key="1">
    <citation type="submission" date="2018-06" db="EMBL/GenBank/DDBJ databases">
        <title>A transcriptomic atlas of mushroom development highlights an independent origin of complex multicellularity.</title>
        <authorList>
            <consortium name="DOE Joint Genome Institute"/>
            <person name="Krizsan K."/>
            <person name="Almasi E."/>
            <person name="Merenyi Z."/>
            <person name="Sahu N."/>
            <person name="Viragh M."/>
            <person name="Koszo T."/>
            <person name="Mondo S."/>
            <person name="Kiss B."/>
            <person name="Balint B."/>
            <person name="Kues U."/>
            <person name="Barry K."/>
            <person name="Hegedus J.C."/>
            <person name="Henrissat B."/>
            <person name="Johnson J."/>
            <person name="Lipzen A."/>
            <person name="Ohm R."/>
            <person name="Nagy I."/>
            <person name="Pangilinan J."/>
            <person name="Yan J."/>
            <person name="Xiong Y."/>
            <person name="Grigoriev I.V."/>
            <person name="Hibbett D.S."/>
            <person name="Nagy L.G."/>
        </authorList>
    </citation>
    <scope>NUCLEOTIDE SEQUENCE [LARGE SCALE GENOMIC DNA]</scope>
    <source>
        <strain evidence="2 3">SZMC22713</strain>
    </source>
</reference>
<feature type="compositionally biased region" description="Acidic residues" evidence="1">
    <location>
        <begin position="126"/>
        <end position="145"/>
    </location>
</feature>
<feature type="compositionally biased region" description="Basic and acidic residues" evidence="1">
    <location>
        <begin position="115"/>
        <end position="125"/>
    </location>
</feature>
<dbReference type="EMBL" id="ML170166">
    <property type="protein sequence ID" value="TDL24676.1"/>
    <property type="molecule type" value="Genomic_DNA"/>
</dbReference>
<keyword evidence="3" id="KW-1185">Reference proteome</keyword>
<accession>A0A4Y7QBB8</accession>
<name>A0A4Y7QBB8_9AGAM</name>
<dbReference type="AlphaFoldDB" id="A0A4Y7QBB8"/>
<dbReference type="VEuPathDB" id="FungiDB:BD410DRAFT_801988"/>
<dbReference type="Proteomes" id="UP000294933">
    <property type="component" value="Unassembled WGS sequence"/>
</dbReference>
<protein>
    <submittedName>
        <fullName evidence="2">Uncharacterized protein</fullName>
    </submittedName>
</protein>
<evidence type="ECO:0000313" key="2">
    <source>
        <dbReference type="EMBL" id="TDL24676.1"/>
    </source>
</evidence>
<gene>
    <name evidence="2" type="ORF">BD410DRAFT_801988</name>
</gene>
<evidence type="ECO:0000256" key="1">
    <source>
        <dbReference type="SAM" id="MobiDB-lite"/>
    </source>
</evidence>